<gene>
    <name evidence="2" type="ORF">TREES_T100015732</name>
</gene>
<evidence type="ECO:0000313" key="2">
    <source>
        <dbReference type="EMBL" id="ELW70979.1"/>
    </source>
</evidence>
<dbReference type="InParanoid" id="L9L8L8"/>
<proteinExistence type="predicted"/>
<organism evidence="2 3">
    <name type="scientific">Tupaia chinensis</name>
    <name type="common">Chinese tree shrew</name>
    <name type="synonym">Tupaia belangeri chinensis</name>
    <dbReference type="NCBI Taxonomy" id="246437"/>
    <lineage>
        <taxon>Eukaryota</taxon>
        <taxon>Metazoa</taxon>
        <taxon>Chordata</taxon>
        <taxon>Craniata</taxon>
        <taxon>Vertebrata</taxon>
        <taxon>Euteleostomi</taxon>
        <taxon>Mammalia</taxon>
        <taxon>Eutheria</taxon>
        <taxon>Euarchontoglires</taxon>
        <taxon>Scandentia</taxon>
        <taxon>Tupaiidae</taxon>
        <taxon>Tupaia</taxon>
    </lineage>
</organism>
<name>L9L8L8_TUPCH</name>
<keyword evidence="3" id="KW-1185">Reference proteome</keyword>
<evidence type="ECO:0000256" key="1">
    <source>
        <dbReference type="SAM" id="MobiDB-lite"/>
    </source>
</evidence>
<dbReference type="EMBL" id="KB320477">
    <property type="protein sequence ID" value="ELW70979.1"/>
    <property type="molecule type" value="Genomic_DNA"/>
</dbReference>
<sequence>MRMTSNTGAFENNLLHANIRESMWICFRRSVCAPGSQWTRVLKGLAGDFYHSHVGLPPDQGFHLLQAMPSGVTEEIRNPSLSGRRPWRPLSDVSPLRPHQAIRFTWVLPSTVREQIPQPGAALPERHSTRVEKPVPPYWGENHHALPVIPAWPCLYRGVPADSRFSMAAQKTSFQSLGGDLITWRGRRGSSGQPVNVELRHFHMPVFCHLTALFDPSHLHRCPQSCQETLKSVPNSRRELADMLEQEHDAANRTITYIRQGTRDAGSNLAGPPRPCD</sequence>
<reference evidence="3" key="2">
    <citation type="journal article" date="2013" name="Nat. Commun.">
        <title>Genome of the Chinese tree shrew.</title>
        <authorList>
            <person name="Fan Y."/>
            <person name="Huang Z.Y."/>
            <person name="Cao C.C."/>
            <person name="Chen C.S."/>
            <person name="Chen Y.X."/>
            <person name="Fan D.D."/>
            <person name="He J."/>
            <person name="Hou H.L."/>
            <person name="Hu L."/>
            <person name="Hu X.T."/>
            <person name="Jiang X.T."/>
            <person name="Lai R."/>
            <person name="Lang Y.S."/>
            <person name="Liang B."/>
            <person name="Liao S.G."/>
            <person name="Mu D."/>
            <person name="Ma Y.Y."/>
            <person name="Niu Y.Y."/>
            <person name="Sun X.Q."/>
            <person name="Xia J.Q."/>
            <person name="Xiao J."/>
            <person name="Xiong Z.Q."/>
            <person name="Xu L."/>
            <person name="Yang L."/>
            <person name="Zhang Y."/>
            <person name="Zhao W."/>
            <person name="Zhao X.D."/>
            <person name="Zheng Y.T."/>
            <person name="Zhou J.M."/>
            <person name="Zhu Y.B."/>
            <person name="Zhang G.J."/>
            <person name="Wang J."/>
            <person name="Yao Y.G."/>
        </authorList>
    </citation>
    <scope>NUCLEOTIDE SEQUENCE [LARGE SCALE GENOMIC DNA]</scope>
</reference>
<dbReference type="AlphaFoldDB" id="L9L8L8"/>
<evidence type="ECO:0000313" key="3">
    <source>
        <dbReference type="Proteomes" id="UP000011518"/>
    </source>
</evidence>
<protein>
    <submittedName>
        <fullName evidence="2">Uncharacterized protein</fullName>
    </submittedName>
</protein>
<feature type="region of interest" description="Disordered" evidence="1">
    <location>
        <begin position="258"/>
        <end position="277"/>
    </location>
</feature>
<accession>L9L8L8</accession>
<dbReference type="Proteomes" id="UP000011518">
    <property type="component" value="Unassembled WGS sequence"/>
</dbReference>
<reference evidence="3" key="1">
    <citation type="submission" date="2012-07" db="EMBL/GenBank/DDBJ databases">
        <title>Genome of the Chinese tree shrew, a rising model animal genetically related to primates.</title>
        <authorList>
            <person name="Zhang G."/>
            <person name="Fan Y."/>
            <person name="Yao Y."/>
            <person name="Huang Z."/>
        </authorList>
    </citation>
    <scope>NUCLEOTIDE SEQUENCE [LARGE SCALE GENOMIC DNA]</scope>
</reference>